<accession>A0A7Z0EQ09</accession>
<organism evidence="1 2">
    <name type="scientific">Nocardiopsis aegyptia</name>
    <dbReference type="NCBI Taxonomy" id="220378"/>
    <lineage>
        <taxon>Bacteria</taxon>
        <taxon>Bacillati</taxon>
        <taxon>Actinomycetota</taxon>
        <taxon>Actinomycetes</taxon>
        <taxon>Streptosporangiales</taxon>
        <taxon>Nocardiopsidaceae</taxon>
        <taxon>Nocardiopsis</taxon>
    </lineage>
</organism>
<keyword evidence="2" id="KW-1185">Reference proteome</keyword>
<proteinExistence type="predicted"/>
<name>A0A7Z0EQ09_9ACTN</name>
<protein>
    <submittedName>
        <fullName evidence="1">Uncharacterized protein</fullName>
    </submittedName>
</protein>
<evidence type="ECO:0000313" key="2">
    <source>
        <dbReference type="Proteomes" id="UP000572051"/>
    </source>
</evidence>
<dbReference type="Proteomes" id="UP000572051">
    <property type="component" value="Unassembled WGS sequence"/>
</dbReference>
<reference evidence="1 2" key="1">
    <citation type="submission" date="2020-07" db="EMBL/GenBank/DDBJ databases">
        <title>Sequencing the genomes of 1000 actinobacteria strains.</title>
        <authorList>
            <person name="Klenk H.-P."/>
        </authorList>
    </citation>
    <scope>NUCLEOTIDE SEQUENCE [LARGE SCALE GENOMIC DNA]</scope>
    <source>
        <strain evidence="1 2">DSM 44442</strain>
    </source>
</reference>
<comment type="caution">
    <text evidence="1">The sequence shown here is derived from an EMBL/GenBank/DDBJ whole genome shotgun (WGS) entry which is preliminary data.</text>
</comment>
<dbReference type="RefSeq" id="WP_179825905.1">
    <property type="nucleotide sequence ID" value="NZ_JACCFS010000001.1"/>
</dbReference>
<dbReference type="EMBL" id="JACCFS010000001">
    <property type="protein sequence ID" value="NYJ36173.1"/>
    <property type="molecule type" value="Genomic_DNA"/>
</dbReference>
<evidence type="ECO:0000313" key="1">
    <source>
        <dbReference type="EMBL" id="NYJ36173.1"/>
    </source>
</evidence>
<sequence length="81" mass="8901">MFRIAISRLSDDGWSVTPERRATALSVDEAIASIREHLPAADTSAVRSDTVQRSVNRVNDFRTDVATADGGHYRVVIAPMM</sequence>
<gene>
    <name evidence="1" type="ORF">HNR10_004054</name>
</gene>
<dbReference type="AlphaFoldDB" id="A0A7Z0EQ09"/>